<evidence type="ECO:0000256" key="9">
    <source>
        <dbReference type="ARBA" id="ARBA00047669"/>
    </source>
</evidence>
<evidence type="ECO:0000256" key="1">
    <source>
        <dbReference type="ARBA" id="ARBA00001913"/>
    </source>
</evidence>
<evidence type="ECO:0000256" key="6">
    <source>
        <dbReference type="ARBA" id="ARBA00023157"/>
    </source>
</evidence>
<comment type="cofactor">
    <cofactor evidence="1 12">
        <name>Ca(2+)</name>
        <dbReference type="ChEBI" id="CHEBI:29108"/>
    </cofactor>
</comment>
<feature type="signal peptide" evidence="15">
    <location>
        <begin position="1"/>
        <end position="21"/>
    </location>
</feature>
<comment type="caution">
    <text evidence="16">The sequence shown here is derived from an EMBL/GenBank/DDBJ whole genome shotgun (WGS) entry which is preliminary data.</text>
</comment>
<dbReference type="PANTHER" id="PTHR11742:SF101">
    <property type="entry name" value="MANNOSYL-OLIGOSACCHARIDE ALPHA-1,2-MANNOSIDASE 1B"/>
    <property type="match status" value="1"/>
</dbReference>
<keyword evidence="6 13" id="KW-1015">Disulfide bond</keyword>
<protein>
    <recommendedName>
        <fullName evidence="14">alpha-1,2-Mannosidase</fullName>
        <ecNumber evidence="14">3.2.1.-</ecNumber>
    </recommendedName>
</protein>
<feature type="active site" evidence="11">
    <location>
        <position position="242"/>
    </location>
</feature>
<dbReference type="InterPro" id="IPR012341">
    <property type="entry name" value="6hp_glycosidase-like_sf"/>
</dbReference>
<keyword evidence="12" id="KW-0479">Metal-binding</keyword>
<feature type="disulfide bond" evidence="13">
    <location>
        <begin position="305"/>
        <end position="334"/>
    </location>
</feature>
<reference evidence="16" key="1">
    <citation type="submission" date="2020-12" db="EMBL/GenBank/DDBJ databases">
        <title>Metabolic potential, ecology and presence of endohyphal bacteria is reflected in genomic diversity of Mucoromycotina.</title>
        <authorList>
            <person name="Muszewska A."/>
            <person name="Okrasinska A."/>
            <person name="Steczkiewicz K."/>
            <person name="Drgas O."/>
            <person name="Orlowska M."/>
            <person name="Perlinska-Lenart U."/>
            <person name="Aleksandrzak-Piekarczyk T."/>
            <person name="Szatraj K."/>
            <person name="Zielenkiewicz U."/>
            <person name="Pilsyk S."/>
            <person name="Malc E."/>
            <person name="Mieczkowski P."/>
            <person name="Kruszewska J.S."/>
            <person name="Biernat P."/>
            <person name="Pawlowska J."/>
        </authorList>
    </citation>
    <scope>NUCLEOTIDE SEQUENCE</scope>
    <source>
        <strain evidence="16">CBS 226.32</strain>
    </source>
</reference>
<evidence type="ECO:0000256" key="2">
    <source>
        <dbReference type="ARBA" id="ARBA00004922"/>
    </source>
</evidence>
<accession>A0A8H7R6J2</accession>
<dbReference type="InterPro" id="IPR050749">
    <property type="entry name" value="Glycosyl_Hydrolase_47"/>
</dbReference>
<dbReference type="GO" id="GO:0036503">
    <property type="term" value="P:ERAD pathway"/>
    <property type="evidence" value="ECO:0007669"/>
    <property type="project" value="UniProtKB-ARBA"/>
</dbReference>
<dbReference type="GO" id="GO:0016020">
    <property type="term" value="C:membrane"/>
    <property type="evidence" value="ECO:0007669"/>
    <property type="project" value="InterPro"/>
</dbReference>
<keyword evidence="12" id="KW-0106">Calcium</keyword>
<evidence type="ECO:0000256" key="10">
    <source>
        <dbReference type="ARBA" id="ARBA00048605"/>
    </source>
</evidence>
<evidence type="ECO:0000256" key="14">
    <source>
        <dbReference type="RuleBase" id="RU361193"/>
    </source>
</evidence>
<dbReference type="Gene3D" id="1.50.10.10">
    <property type="match status" value="1"/>
</dbReference>
<dbReference type="OrthoDB" id="8118055at2759"/>
<dbReference type="AlphaFoldDB" id="A0A8H7R6J2"/>
<dbReference type="SUPFAM" id="SSF48225">
    <property type="entry name" value="Seven-hairpin glycosidases"/>
    <property type="match status" value="1"/>
</dbReference>
<gene>
    <name evidence="16" type="ORF">INT46_008330</name>
</gene>
<feature type="binding site" evidence="12">
    <location>
        <position position="474"/>
    </location>
    <ligand>
        <name>Ca(2+)</name>
        <dbReference type="ChEBI" id="CHEBI:29108"/>
    </ligand>
</feature>
<evidence type="ECO:0000313" key="17">
    <source>
        <dbReference type="Proteomes" id="UP000650833"/>
    </source>
</evidence>
<dbReference type="EC" id="3.2.1.-" evidence="14"/>
<feature type="active site" description="Proton donor" evidence="11">
    <location>
        <position position="112"/>
    </location>
</feature>
<evidence type="ECO:0000256" key="4">
    <source>
        <dbReference type="ARBA" id="ARBA00022729"/>
    </source>
</evidence>
<comment type="catalytic activity">
    <reaction evidence="10">
        <text>N(4)-(alpha-D-Man-(1-&gt;2)-alpha-D-Man-(1-&gt;2)-alpha-D-Man-(1-&gt;3)-[alpha-D-Man-(1-&gt;2)-alpha-D-Man-(1-&gt;3)-[alpha-D-Man-(1-&gt;2)-alpha-D-Man-(1-&gt;6)]-alpha-D-Man-(1-&gt;6)]-beta-D-Man-(1-&gt;4)-beta-D-GlcNAc-(1-&gt;4)-beta-D-GlcNAc)-L-asparaginyl-[protein] (N-glucan mannose isomer 9A1,2,3B1,2,3) + 4 H2O = N(4)-(alpha-D-Man-(1-&gt;3)-[alpha-D-Man-(1-&gt;3)-[alpha-D-Man-(1-&gt;6)]-alpha-D-Man-(1-&gt;6)]-beta-D-Man-(1-&gt;4)-beta-D-GlcNAc-(1-&gt;4)-beta-D-GlcNAc)-L-asparaginyl-[protein] (N-glucan mannose isomer 5A1,2) + 4 beta-D-mannose</text>
        <dbReference type="Rhea" id="RHEA:56008"/>
        <dbReference type="Rhea" id="RHEA-COMP:14356"/>
        <dbReference type="Rhea" id="RHEA-COMP:14367"/>
        <dbReference type="ChEBI" id="CHEBI:15377"/>
        <dbReference type="ChEBI" id="CHEBI:28563"/>
        <dbReference type="ChEBI" id="CHEBI:59087"/>
        <dbReference type="ChEBI" id="CHEBI:139493"/>
        <dbReference type="EC" id="3.2.1.113"/>
    </reaction>
</comment>
<dbReference type="EMBL" id="JAEPRC010000190">
    <property type="protein sequence ID" value="KAG2204747.1"/>
    <property type="molecule type" value="Genomic_DNA"/>
</dbReference>
<dbReference type="GO" id="GO:0005509">
    <property type="term" value="F:calcium ion binding"/>
    <property type="evidence" value="ECO:0007669"/>
    <property type="project" value="InterPro"/>
</dbReference>
<keyword evidence="7" id="KW-0325">Glycoprotein</keyword>
<evidence type="ECO:0000313" key="16">
    <source>
        <dbReference type="EMBL" id="KAG2204747.1"/>
    </source>
</evidence>
<evidence type="ECO:0000256" key="15">
    <source>
        <dbReference type="SAM" id="SignalP"/>
    </source>
</evidence>
<dbReference type="InterPro" id="IPR036026">
    <property type="entry name" value="Seven-hairpin_glycosidases"/>
</dbReference>
<sequence>MKFIIKSLSLAITLSSLVVNAAPLDSNEYRAGQIRSAFQHAWKGYSTFAYGHDELLPVSTSFYDSRNGWGASIFDALDTMIIMGLDEEYKESLQFVANVNWASTETPSKTFETCIRYLGGLLSAYDLRPDPMLLTKAYELVDQVLFPAFTTENHIPASFVDVPGKRPIPSKSIILAEFALQLEFVRFGQITNNSDWGRLGNQVIEKIAAAETPLPGLYSIVWDANTFQPSNPSYITVSGGGDSFYEYLLKTHILMEGNEELQLRMWEQSVDSMINYLRSVSTEGSVFLRESVGGKNNPRTGELVCFMPGNILLGARYLQKPAYETFAAELMDSCFKTWHNSPTGLSPEGWSWIEQDNSITAYTLEQKEAYKNLGFIPTQSSYQLRPETLESLFYFYRLTGDTKYQDMAWEIFESIEKYCKTEYGYSAVSDVMNNQNDITNDFQESFFFAETLKYLFLIFSDKSLISLDDYVFNTEAHPFRLSKPIKVQA</sequence>
<evidence type="ECO:0000256" key="11">
    <source>
        <dbReference type="PIRSR" id="PIRSR601382-1"/>
    </source>
</evidence>
<keyword evidence="5 14" id="KW-0378">Hydrolase</keyword>
<evidence type="ECO:0000256" key="3">
    <source>
        <dbReference type="ARBA" id="ARBA00007658"/>
    </source>
</evidence>
<comment type="similarity">
    <text evidence="3 14">Belongs to the glycosyl hydrolase 47 family.</text>
</comment>
<dbReference type="GO" id="GO:0005975">
    <property type="term" value="P:carbohydrate metabolic process"/>
    <property type="evidence" value="ECO:0007669"/>
    <property type="project" value="InterPro"/>
</dbReference>
<comment type="catalytic activity">
    <reaction evidence="9">
        <text>N(4)-(alpha-D-Man-(1-&gt;2)-alpha-D-Man-(1-&gt;2)-alpha-D-Man-(1-&gt;3)-[alpha-D-Man-(1-&gt;3)-[alpha-D-Man-(1-&gt;2)-alpha-D-Man-(1-&gt;6)]-alpha-D-Man-(1-&gt;6)]-beta-D-Man-(1-&gt;4)-beta-D-GlcNAc-(1-&gt;4)-beta-D-GlcNAc)-L-asparaginyl-[protein] (N-glucan mannose isomer 8A1,2,3B1,3) + 3 H2O = N(4)-(alpha-D-Man-(1-&gt;3)-[alpha-D-Man-(1-&gt;3)-[alpha-D-Man-(1-&gt;6)]-alpha-D-Man-(1-&gt;6)]-beta-D-Man-(1-&gt;4)-beta-D-GlcNAc-(1-&gt;4)-beta-D-GlcNAc)-L-asparaginyl-[protein] (N-glucan mannose isomer 5A1,2) + 3 beta-D-mannose</text>
        <dbReference type="Rhea" id="RHEA:56028"/>
        <dbReference type="Rhea" id="RHEA-COMP:14358"/>
        <dbReference type="Rhea" id="RHEA-COMP:14367"/>
        <dbReference type="ChEBI" id="CHEBI:15377"/>
        <dbReference type="ChEBI" id="CHEBI:28563"/>
        <dbReference type="ChEBI" id="CHEBI:59087"/>
        <dbReference type="ChEBI" id="CHEBI:60628"/>
        <dbReference type="EC" id="3.2.1.113"/>
    </reaction>
</comment>
<evidence type="ECO:0000256" key="12">
    <source>
        <dbReference type="PIRSR" id="PIRSR601382-2"/>
    </source>
</evidence>
<dbReference type="PRINTS" id="PR00747">
    <property type="entry name" value="GLYHDRLASE47"/>
</dbReference>
<evidence type="ECO:0000256" key="13">
    <source>
        <dbReference type="PIRSR" id="PIRSR601382-3"/>
    </source>
</evidence>
<comment type="pathway">
    <text evidence="2">Protein modification; protein glycosylation.</text>
</comment>
<keyword evidence="4 15" id="KW-0732">Signal</keyword>
<keyword evidence="8 14" id="KW-0326">Glycosidase</keyword>
<dbReference type="GO" id="GO:0005783">
    <property type="term" value="C:endoplasmic reticulum"/>
    <property type="evidence" value="ECO:0007669"/>
    <property type="project" value="TreeGrafter"/>
</dbReference>
<keyword evidence="17" id="KW-1185">Reference proteome</keyword>
<feature type="active site" description="Proton donor" evidence="11">
    <location>
        <position position="348"/>
    </location>
</feature>
<dbReference type="Proteomes" id="UP000650833">
    <property type="component" value="Unassembled WGS sequence"/>
</dbReference>
<feature type="chain" id="PRO_5034898054" description="alpha-1,2-Mannosidase" evidence="15">
    <location>
        <begin position="22"/>
        <end position="489"/>
    </location>
</feature>
<organism evidence="16 17">
    <name type="scientific">Mucor plumbeus</name>
    <dbReference type="NCBI Taxonomy" id="97098"/>
    <lineage>
        <taxon>Eukaryota</taxon>
        <taxon>Fungi</taxon>
        <taxon>Fungi incertae sedis</taxon>
        <taxon>Mucoromycota</taxon>
        <taxon>Mucoromycotina</taxon>
        <taxon>Mucoromycetes</taxon>
        <taxon>Mucorales</taxon>
        <taxon>Mucorineae</taxon>
        <taxon>Mucoraceae</taxon>
        <taxon>Mucor</taxon>
    </lineage>
</organism>
<dbReference type="Pfam" id="PF01532">
    <property type="entry name" value="Glyco_hydro_47"/>
    <property type="match status" value="1"/>
</dbReference>
<proteinExistence type="inferred from homology"/>
<evidence type="ECO:0000256" key="7">
    <source>
        <dbReference type="ARBA" id="ARBA00023180"/>
    </source>
</evidence>
<evidence type="ECO:0000256" key="8">
    <source>
        <dbReference type="ARBA" id="ARBA00023295"/>
    </source>
</evidence>
<dbReference type="PANTHER" id="PTHR11742">
    <property type="entry name" value="MANNOSYL-OLIGOSACCHARIDE ALPHA-1,2-MANNOSIDASE-RELATED"/>
    <property type="match status" value="1"/>
</dbReference>
<dbReference type="InterPro" id="IPR001382">
    <property type="entry name" value="Glyco_hydro_47"/>
</dbReference>
<name>A0A8H7R6J2_9FUNG</name>
<feature type="active site" evidence="11">
    <location>
        <position position="387"/>
    </location>
</feature>
<evidence type="ECO:0000256" key="5">
    <source>
        <dbReference type="ARBA" id="ARBA00022801"/>
    </source>
</evidence>
<dbReference type="GO" id="GO:0004571">
    <property type="term" value="F:mannosyl-oligosaccharide 1,2-alpha-mannosidase activity"/>
    <property type="evidence" value="ECO:0007669"/>
    <property type="project" value="UniProtKB-EC"/>
</dbReference>